<evidence type="ECO:0000313" key="2">
    <source>
        <dbReference type="Proteomes" id="UP000181980"/>
    </source>
</evidence>
<name>A0A1H5PKM7_9ACTN</name>
<dbReference type="RefSeq" id="WP_069110162.1">
    <property type="nucleotide sequence ID" value="NZ_FNUC01000004.1"/>
</dbReference>
<sequence length="79" mass="9099">MRPIRVEFEADPTELIGKPTMHPDSEARLKAGIQLGKRMVEVAQESDADTVVYWSSHGPVKDGVREDVWVIRRRRRVED</sequence>
<proteinExistence type="predicted"/>
<organism evidence="1 2">
    <name type="scientific">Jiangella alba</name>
    <dbReference type="NCBI Taxonomy" id="561176"/>
    <lineage>
        <taxon>Bacteria</taxon>
        <taxon>Bacillati</taxon>
        <taxon>Actinomycetota</taxon>
        <taxon>Actinomycetes</taxon>
        <taxon>Jiangellales</taxon>
        <taxon>Jiangellaceae</taxon>
        <taxon>Jiangella</taxon>
    </lineage>
</organism>
<dbReference type="Proteomes" id="UP000181980">
    <property type="component" value="Unassembled WGS sequence"/>
</dbReference>
<accession>A0A1H5PKM7</accession>
<reference evidence="2" key="1">
    <citation type="submission" date="2016-10" db="EMBL/GenBank/DDBJ databases">
        <authorList>
            <person name="Varghese N."/>
            <person name="Submissions S."/>
        </authorList>
    </citation>
    <scope>NUCLEOTIDE SEQUENCE [LARGE SCALE GENOMIC DNA]</scope>
    <source>
        <strain evidence="2">DSM 45237</strain>
    </source>
</reference>
<dbReference type="AlphaFoldDB" id="A0A1H5PKM7"/>
<dbReference type="EMBL" id="FNUC01000004">
    <property type="protein sequence ID" value="SEF13778.1"/>
    <property type="molecule type" value="Genomic_DNA"/>
</dbReference>
<protein>
    <submittedName>
        <fullName evidence="1">Uncharacterized protein</fullName>
    </submittedName>
</protein>
<keyword evidence="2" id="KW-1185">Reference proteome</keyword>
<gene>
    <name evidence="1" type="ORF">SAMN04488561_4471</name>
</gene>
<evidence type="ECO:0000313" key="1">
    <source>
        <dbReference type="EMBL" id="SEF13778.1"/>
    </source>
</evidence>